<dbReference type="GO" id="GO:0016491">
    <property type="term" value="F:oxidoreductase activity"/>
    <property type="evidence" value="ECO:0007669"/>
    <property type="project" value="InterPro"/>
</dbReference>
<dbReference type="Gene3D" id="3.40.50.80">
    <property type="entry name" value="Nucleotide-binding domain of ferredoxin-NADP reductase (FNR) module"/>
    <property type="match status" value="1"/>
</dbReference>
<dbReference type="PROSITE" id="PS51384">
    <property type="entry name" value="FAD_FR"/>
    <property type="match status" value="1"/>
</dbReference>
<comment type="caution">
    <text evidence="3">The sequence shown here is derived from an EMBL/GenBank/DDBJ whole genome shotgun (WGS) entry which is preliminary data.</text>
</comment>
<dbReference type="InterPro" id="IPR006058">
    <property type="entry name" value="2Fe2S_fd_BS"/>
</dbReference>
<dbReference type="CDD" id="cd00207">
    <property type="entry name" value="fer2"/>
    <property type="match status" value="1"/>
</dbReference>
<proteinExistence type="predicted"/>
<reference evidence="3 4" key="1">
    <citation type="submission" date="2013-09" db="EMBL/GenBank/DDBJ databases">
        <title>High correlation between genotypes and phenotypes of environmental bacteria Comamonas testosteroni strains.</title>
        <authorList>
            <person name="Liu L."/>
            <person name="Zhu W."/>
            <person name="Xia X."/>
            <person name="Xu B."/>
            <person name="Luo M."/>
            <person name="Wang G."/>
        </authorList>
    </citation>
    <scope>NUCLEOTIDE SEQUENCE [LARGE SCALE GENOMIC DNA]</scope>
    <source>
        <strain evidence="3 4">DF2</strain>
    </source>
</reference>
<dbReference type="AlphaFoldDB" id="A0A0E3BW12"/>
<evidence type="ECO:0000313" key="3">
    <source>
        <dbReference type="EMBL" id="KGH10442.1"/>
    </source>
</evidence>
<dbReference type="SUPFAM" id="SSF63380">
    <property type="entry name" value="Riboflavin synthase domain-like"/>
    <property type="match status" value="1"/>
</dbReference>
<protein>
    <submittedName>
        <fullName evidence="3">Ferredoxin</fullName>
    </submittedName>
</protein>
<dbReference type="InterPro" id="IPR001433">
    <property type="entry name" value="OxRdtase_FAD/NAD-bd"/>
</dbReference>
<dbReference type="Proteomes" id="UP000029549">
    <property type="component" value="Unassembled WGS sequence"/>
</dbReference>
<dbReference type="InterPro" id="IPR012675">
    <property type="entry name" value="Beta-grasp_dom_sf"/>
</dbReference>
<name>A0A0E3BW12_9BURK</name>
<evidence type="ECO:0000259" key="1">
    <source>
        <dbReference type="PROSITE" id="PS51085"/>
    </source>
</evidence>
<dbReference type="PANTHER" id="PTHR30212">
    <property type="entry name" value="PROTEIN YIIM"/>
    <property type="match status" value="1"/>
</dbReference>
<gene>
    <name evidence="3" type="ORF">P608_15160</name>
</gene>
<dbReference type="PANTHER" id="PTHR30212:SF2">
    <property type="entry name" value="PROTEIN YIIM"/>
    <property type="match status" value="1"/>
</dbReference>
<organism evidence="3 4">
    <name type="scientific">Comamonas thiooxydans</name>
    <dbReference type="NCBI Taxonomy" id="363952"/>
    <lineage>
        <taxon>Bacteria</taxon>
        <taxon>Pseudomonadati</taxon>
        <taxon>Pseudomonadota</taxon>
        <taxon>Betaproteobacteria</taxon>
        <taxon>Burkholderiales</taxon>
        <taxon>Comamonadaceae</taxon>
        <taxon>Comamonas</taxon>
    </lineage>
</organism>
<dbReference type="Gene3D" id="3.10.20.30">
    <property type="match status" value="1"/>
</dbReference>
<dbReference type="InterPro" id="IPR036010">
    <property type="entry name" value="2Fe-2S_ferredoxin-like_sf"/>
</dbReference>
<dbReference type="RefSeq" id="WP_034392990.1">
    <property type="nucleotide sequence ID" value="NZ_AWTM01000083.1"/>
</dbReference>
<evidence type="ECO:0000313" key="4">
    <source>
        <dbReference type="Proteomes" id="UP000029549"/>
    </source>
</evidence>
<feature type="domain" description="2Fe-2S ferredoxin-type" evidence="1">
    <location>
        <begin position="240"/>
        <end position="325"/>
    </location>
</feature>
<dbReference type="InterPro" id="IPR052353">
    <property type="entry name" value="Benzoxazolinone_Detox_Enz"/>
</dbReference>
<dbReference type="Gene3D" id="2.40.30.10">
    <property type="entry name" value="Translation factors"/>
    <property type="match status" value="1"/>
</dbReference>
<keyword evidence="4" id="KW-1185">Reference proteome</keyword>
<dbReference type="Pfam" id="PF00111">
    <property type="entry name" value="Fer2"/>
    <property type="match status" value="1"/>
</dbReference>
<dbReference type="PROSITE" id="PS00197">
    <property type="entry name" value="2FE2S_FER_1"/>
    <property type="match status" value="1"/>
</dbReference>
<dbReference type="GO" id="GO:0051537">
    <property type="term" value="F:2 iron, 2 sulfur cluster binding"/>
    <property type="evidence" value="ECO:0007669"/>
    <property type="project" value="InterPro"/>
</dbReference>
<dbReference type="EMBL" id="AWTP01000115">
    <property type="protein sequence ID" value="KGH10442.1"/>
    <property type="molecule type" value="Genomic_DNA"/>
</dbReference>
<evidence type="ECO:0000259" key="2">
    <source>
        <dbReference type="PROSITE" id="PS51384"/>
    </source>
</evidence>
<dbReference type="SUPFAM" id="SSF52343">
    <property type="entry name" value="Ferredoxin reductase-like, C-terminal NADP-linked domain"/>
    <property type="match status" value="1"/>
</dbReference>
<sequence length="325" mass="35203">MASTYIQARVHQMRYEAAGTLSVELRPLVVAEEFAQPVQAGAHIDLHLADGLIRSYSLINPGESHRYVVAVSLDPASRGGSRFVHEKLRVGQVIQISGPRNHFPLVETAPHSVLVAGGIGITPVLSMLRKLHALGRTAHLIYCASSRENAAFVPEIEAIAARAGGRVTVDWHFKDEKGERADLYSLLQGHAEGAHFYACGPLVFLASYEDSCQKLGLAHVHLERFAAAPLAAPRTPEVGYAVELRRTGKTVQVVAGTSLLDTLINAGMNPEYSCREGVCGACEVRVISGDVDHRDQILSEQDRMANKSMMICVSGCRSGNLVLDY</sequence>
<dbReference type="InterPro" id="IPR001041">
    <property type="entry name" value="2Fe-2S_ferredoxin-type"/>
</dbReference>
<accession>A0A0E3BW12</accession>
<dbReference type="SUPFAM" id="SSF54292">
    <property type="entry name" value="2Fe-2S ferredoxin-like"/>
    <property type="match status" value="1"/>
</dbReference>
<dbReference type="Pfam" id="PF00175">
    <property type="entry name" value="NAD_binding_1"/>
    <property type="match status" value="1"/>
</dbReference>
<dbReference type="InterPro" id="IPR017938">
    <property type="entry name" value="Riboflavin_synthase-like_b-brl"/>
</dbReference>
<dbReference type="PRINTS" id="PR00409">
    <property type="entry name" value="PHDIOXRDTASE"/>
</dbReference>
<dbReference type="CDD" id="cd06185">
    <property type="entry name" value="PDR_like"/>
    <property type="match status" value="1"/>
</dbReference>
<dbReference type="PROSITE" id="PS51085">
    <property type="entry name" value="2FE2S_FER_2"/>
    <property type="match status" value="1"/>
</dbReference>
<feature type="domain" description="FAD-binding FR-type" evidence="2">
    <location>
        <begin position="3"/>
        <end position="106"/>
    </location>
</feature>
<dbReference type="InterPro" id="IPR017927">
    <property type="entry name" value="FAD-bd_FR_type"/>
</dbReference>
<dbReference type="InterPro" id="IPR039261">
    <property type="entry name" value="FNR_nucleotide-bd"/>
</dbReference>